<proteinExistence type="predicted"/>
<accession>A0A162Q820</accession>
<evidence type="ECO:0000313" key="2">
    <source>
        <dbReference type="EMBL" id="KZS19444.1"/>
    </source>
</evidence>
<evidence type="ECO:0000313" key="3">
    <source>
        <dbReference type="Proteomes" id="UP000076858"/>
    </source>
</evidence>
<sequence length="54" mass="6269">MRRRVQTDGVGATQTIGLHRVPMTDARGQNRRPTSNVRTIRFRLISQHVAITWR</sequence>
<evidence type="ECO:0000256" key="1">
    <source>
        <dbReference type="SAM" id="MobiDB-lite"/>
    </source>
</evidence>
<name>A0A162Q820_9CRUS</name>
<dbReference type="EMBL" id="LRGB01000389">
    <property type="protein sequence ID" value="KZS19444.1"/>
    <property type="molecule type" value="Genomic_DNA"/>
</dbReference>
<keyword evidence="3" id="KW-1185">Reference proteome</keyword>
<feature type="region of interest" description="Disordered" evidence="1">
    <location>
        <begin position="1"/>
        <end position="34"/>
    </location>
</feature>
<gene>
    <name evidence="2" type="ORF">APZ42_014355</name>
</gene>
<comment type="caution">
    <text evidence="2">The sequence shown here is derived from an EMBL/GenBank/DDBJ whole genome shotgun (WGS) entry which is preliminary data.</text>
</comment>
<organism evidence="2 3">
    <name type="scientific">Daphnia magna</name>
    <dbReference type="NCBI Taxonomy" id="35525"/>
    <lineage>
        <taxon>Eukaryota</taxon>
        <taxon>Metazoa</taxon>
        <taxon>Ecdysozoa</taxon>
        <taxon>Arthropoda</taxon>
        <taxon>Crustacea</taxon>
        <taxon>Branchiopoda</taxon>
        <taxon>Diplostraca</taxon>
        <taxon>Cladocera</taxon>
        <taxon>Anomopoda</taxon>
        <taxon>Daphniidae</taxon>
        <taxon>Daphnia</taxon>
    </lineage>
</organism>
<reference evidence="2 3" key="1">
    <citation type="submission" date="2016-03" db="EMBL/GenBank/DDBJ databases">
        <title>EvidentialGene: Evidence-directed Construction of Genes on Genomes.</title>
        <authorList>
            <person name="Gilbert D.G."/>
            <person name="Choi J.-H."/>
            <person name="Mockaitis K."/>
            <person name="Colbourne J."/>
            <person name="Pfrender M."/>
        </authorList>
    </citation>
    <scope>NUCLEOTIDE SEQUENCE [LARGE SCALE GENOMIC DNA]</scope>
    <source>
        <strain evidence="2 3">Xinb3</strain>
        <tissue evidence="2">Complete organism</tissue>
    </source>
</reference>
<dbReference type="Proteomes" id="UP000076858">
    <property type="component" value="Unassembled WGS sequence"/>
</dbReference>
<dbReference type="AlphaFoldDB" id="A0A162Q820"/>
<protein>
    <submittedName>
        <fullName evidence="2">Uncharacterized protein</fullName>
    </submittedName>
</protein>